<evidence type="ECO:0000256" key="2">
    <source>
        <dbReference type="SAM" id="Coils"/>
    </source>
</evidence>
<protein>
    <recommendedName>
        <fullName evidence="4">C-type lectin domain-containing protein</fullName>
    </recommendedName>
</protein>
<keyword evidence="3" id="KW-0472">Membrane</keyword>
<gene>
    <name evidence="5" type="ORF">KOW79_022430</name>
</gene>
<evidence type="ECO:0000259" key="4">
    <source>
        <dbReference type="PROSITE" id="PS50041"/>
    </source>
</evidence>
<keyword evidence="3" id="KW-0812">Transmembrane</keyword>
<keyword evidence="2" id="KW-0175">Coiled coil</keyword>
<dbReference type="InterPro" id="IPR016186">
    <property type="entry name" value="C-type_lectin-like/link_sf"/>
</dbReference>
<feature type="domain" description="C-type lectin" evidence="4">
    <location>
        <begin position="144"/>
        <end position="262"/>
    </location>
</feature>
<evidence type="ECO:0000313" key="6">
    <source>
        <dbReference type="Proteomes" id="UP000824219"/>
    </source>
</evidence>
<reference evidence="5 6" key="1">
    <citation type="submission" date="2021-06" db="EMBL/GenBank/DDBJ databases">
        <title>Chromosome-level genome assembly of the red-tail catfish (Hemibagrus wyckioides).</title>
        <authorList>
            <person name="Shao F."/>
        </authorList>
    </citation>
    <scope>NUCLEOTIDE SEQUENCE [LARGE SCALE GENOMIC DNA]</scope>
    <source>
        <strain evidence="5">EC202008001</strain>
        <tissue evidence="5">Blood</tissue>
    </source>
</reference>
<dbReference type="OrthoDB" id="6133475at2759"/>
<proteinExistence type="predicted"/>
<dbReference type="InterPro" id="IPR016187">
    <property type="entry name" value="CTDL_fold"/>
</dbReference>
<keyword evidence="1" id="KW-0430">Lectin</keyword>
<dbReference type="SUPFAM" id="SSF56436">
    <property type="entry name" value="C-type lectin-like"/>
    <property type="match status" value="1"/>
</dbReference>
<dbReference type="InterPro" id="IPR033989">
    <property type="entry name" value="CD209-like_CTLD"/>
</dbReference>
<evidence type="ECO:0000256" key="1">
    <source>
        <dbReference type="ARBA" id="ARBA00022734"/>
    </source>
</evidence>
<feature type="transmembrane region" description="Helical" evidence="3">
    <location>
        <begin position="71"/>
        <end position="92"/>
    </location>
</feature>
<dbReference type="GO" id="GO:0030246">
    <property type="term" value="F:carbohydrate binding"/>
    <property type="evidence" value="ECO:0007669"/>
    <property type="project" value="UniProtKB-KW"/>
</dbReference>
<dbReference type="Gene3D" id="3.10.100.10">
    <property type="entry name" value="Mannose-Binding Protein A, subunit A"/>
    <property type="match status" value="1"/>
</dbReference>
<feature type="coiled-coil region" evidence="2">
    <location>
        <begin position="94"/>
        <end position="128"/>
    </location>
</feature>
<comment type="caution">
    <text evidence="5">The sequence shown here is derived from an EMBL/GenBank/DDBJ whole genome shotgun (WGS) entry which is preliminary data.</text>
</comment>
<dbReference type="EMBL" id="JAHKSW010000029">
    <property type="protein sequence ID" value="KAG7313934.1"/>
    <property type="molecule type" value="Genomic_DNA"/>
</dbReference>
<sequence length="267" mass="30444">MYLRSEMSEISDYMNYSEKGGECVEMVVDIYDSVDAVKDHKPNAETEAVDVKSIKNEPTEGGPAVGRSYRLTAVCVVLLCVLLLTAVTVLWIKYSNLNREKDQLQTSYNNLTEERDQLQLERDQYHQELSILHSVLLNLGWRFFSMSVYSISTERKSWDDSRQDCMKKGAELVIINSREEQEFIDKSFGGTQAWIGLNDKVTEGEFKWVDGSSLTTKFWWNGEPNNYENKEDCAITGFAKANSNISTWADFPCDFAVVGICEIKLSN</sequence>
<accession>A0A9D3N322</accession>
<name>A0A9D3N322_9TELE</name>
<evidence type="ECO:0000256" key="3">
    <source>
        <dbReference type="SAM" id="Phobius"/>
    </source>
</evidence>
<evidence type="ECO:0000313" key="5">
    <source>
        <dbReference type="EMBL" id="KAG7313934.1"/>
    </source>
</evidence>
<dbReference type="InterPro" id="IPR001304">
    <property type="entry name" value="C-type_lectin-like"/>
</dbReference>
<dbReference type="InterPro" id="IPR050111">
    <property type="entry name" value="C-type_lectin/snaclec_domain"/>
</dbReference>
<dbReference type="PANTHER" id="PTHR22803">
    <property type="entry name" value="MANNOSE, PHOSPHOLIPASE, LECTIN RECEPTOR RELATED"/>
    <property type="match status" value="1"/>
</dbReference>
<organism evidence="5 6">
    <name type="scientific">Hemibagrus wyckioides</name>
    <dbReference type="NCBI Taxonomy" id="337641"/>
    <lineage>
        <taxon>Eukaryota</taxon>
        <taxon>Metazoa</taxon>
        <taxon>Chordata</taxon>
        <taxon>Craniata</taxon>
        <taxon>Vertebrata</taxon>
        <taxon>Euteleostomi</taxon>
        <taxon>Actinopterygii</taxon>
        <taxon>Neopterygii</taxon>
        <taxon>Teleostei</taxon>
        <taxon>Ostariophysi</taxon>
        <taxon>Siluriformes</taxon>
        <taxon>Bagridae</taxon>
        <taxon>Hemibagrus</taxon>
    </lineage>
</organism>
<keyword evidence="3" id="KW-1133">Transmembrane helix</keyword>
<keyword evidence="6" id="KW-1185">Reference proteome</keyword>
<dbReference type="CDD" id="cd03590">
    <property type="entry name" value="CLECT_DC-SIGN_like"/>
    <property type="match status" value="1"/>
</dbReference>
<dbReference type="AlphaFoldDB" id="A0A9D3N322"/>
<dbReference type="Gene3D" id="1.20.5.400">
    <property type="match status" value="1"/>
</dbReference>
<dbReference type="Proteomes" id="UP000824219">
    <property type="component" value="Linkage Group LG29"/>
</dbReference>
<dbReference type="Pfam" id="PF00059">
    <property type="entry name" value="Lectin_C"/>
    <property type="match status" value="1"/>
</dbReference>
<dbReference type="SMART" id="SM00034">
    <property type="entry name" value="CLECT"/>
    <property type="match status" value="1"/>
</dbReference>
<dbReference type="PROSITE" id="PS50041">
    <property type="entry name" value="C_TYPE_LECTIN_2"/>
    <property type="match status" value="1"/>
</dbReference>